<keyword evidence="3 7" id="KW-0378">Hydrolase</keyword>
<dbReference type="InterPro" id="IPR006693">
    <property type="entry name" value="AB_hydrolase_lipase"/>
</dbReference>
<name>A0A834Y4N9_APHGI</name>
<evidence type="ECO:0000256" key="7">
    <source>
        <dbReference type="PIRNR" id="PIRNR000862"/>
    </source>
</evidence>
<feature type="domain" description="Partial AB-hydrolase lipase" evidence="9">
    <location>
        <begin position="34"/>
        <end position="92"/>
    </location>
</feature>
<reference evidence="10 11" key="1">
    <citation type="submission" date="2020-08" db="EMBL/GenBank/DDBJ databases">
        <title>Aphidius gifuensis genome sequencing and assembly.</title>
        <authorList>
            <person name="Du Z."/>
        </authorList>
    </citation>
    <scope>NUCLEOTIDE SEQUENCE [LARGE SCALE GENOMIC DNA]</scope>
    <source>
        <strain evidence="10">YNYX2018</strain>
        <tissue evidence="10">Adults</tissue>
    </source>
</reference>
<dbReference type="AlphaFoldDB" id="A0A834Y4N9"/>
<sequence length="410" mass="46839">MNGRVQFKLSNKKICQQREILDNEISMRNPETFMDIVKEVGYDAEEHEVKTEDGFILTVHRILSGPKSSPASGKPIVILLHGLLAASDVWVSRRDCQDLAYLLVNNGYDVWALNFRGNFYSKQHEKIPTSDSKFWRFSWHEFGVYDTAATVDYALSVTGESRVSLVGHSMGGTVILVFLSSRPEYNSKVNVALTLAPVAIVNHTFPGLFSSIGLRYGNQIQEALKLLNIHEIFPRYSFNTFAEYIKCQKRNLFCSQLGFILFGVTNLGVLEPAMMPRLLNHYPQGTSVETLAHYRQILHSGRFAQYDFGPIGNFMKYRNVLPPEYPLERISAPVVFYYGDGDPFATRSDIEITMKKLQTATMREISYSKFGHIDFVFRKEVKNLVYDDILEILDVYRNDSKEIINVVHVK</sequence>
<dbReference type="InterPro" id="IPR025483">
    <property type="entry name" value="Lipase_euk"/>
</dbReference>
<dbReference type="OrthoDB" id="9974421at2759"/>
<evidence type="ECO:0000256" key="3">
    <source>
        <dbReference type="ARBA" id="ARBA00022801"/>
    </source>
</evidence>
<dbReference type="InterPro" id="IPR029058">
    <property type="entry name" value="AB_hydrolase_fold"/>
</dbReference>
<dbReference type="Pfam" id="PF04083">
    <property type="entry name" value="Abhydro_lipase"/>
    <property type="match status" value="1"/>
</dbReference>
<keyword evidence="2" id="KW-0732">Signal</keyword>
<dbReference type="GO" id="GO:0008374">
    <property type="term" value="F:O-acyltransferase activity"/>
    <property type="evidence" value="ECO:0007669"/>
    <property type="project" value="InterPro"/>
</dbReference>
<dbReference type="FunFam" id="3.40.50.1820:FF:000057">
    <property type="entry name" value="Lipase"/>
    <property type="match status" value="1"/>
</dbReference>
<dbReference type="EMBL" id="JACMRX010000001">
    <property type="protein sequence ID" value="KAF7998516.1"/>
    <property type="molecule type" value="Genomic_DNA"/>
</dbReference>
<dbReference type="GO" id="GO:0016788">
    <property type="term" value="F:hydrolase activity, acting on ester bonds"/>
    <property type="evidence" value="ECO:0007669"/>
    <property type="project" value="InterPro"/>
</dbReference>
<keyword evidence="5" id="KW-0443">Lipid metabolism</keyword>
<accession>A0A834Y4N9</accession>
<keyword evidence="4 7" id="KW-0442">Lipid degradation</keyword>
<proteinExistence type="inferred from homology"/>
<dbReference type="PIRSF" id="PIRSF000862">
    <property type="entry name" value="Steryl_ester_lip"/>
    <property type="match status" value="1"/>
</dbReference>
<feature type="active site" description="Charge relay system" evidence="8">
    <location>
        <position position="372"/>
    </location>
</feature>
<keyword evidence="11" id="KW-1185">Reference proteome</keyword>
<dbReference type="GO" id="GO:0016042">
    <property type="term" value="P:lipid catabolic process"/>
    <property type="evidence" value="ECO:0007669"/>
    <property type="project" value="UniProtKB-KW"/>
</dbReference>
<dbReference type="Pfam" id="PF02450">
    <property type="entry name" value="LCAT"/>
    <property type="match status" value="1"/>
</dbReference>
<evidence type="ECO:0000256" key="1">
    <source>
        <dbReference type="ARBA" id="ARBA00010701"/>
    </source>
</evidence>
<dbReference type="InterPro" id="IPR003386">
    <property type="entry name" value="LACT/PDAT_acylTrfase"/>
</dbReference>
<evidence type="ECO:0000256" key="6">
    <source>
        <dbReference type="ARBA" id="ARBA00023180"/>
    </source>
</evidence>
<evidence type="ECO:0000256" key="8">
    <source>
        <dbReference type="PIRSR" id="PIRSR000862-1"/>
    </source>
</evidence>
<feature type="active site" description="Charge relay system" evidence="8">
    <location>
        <position position="342"/>
    </location>
</feature>
<dbReference type="PANTHER" id="PTHR11005">
    <property type="entry name" value="LYSOSOMAL ACID LIPASE-RELATED"/>
    <property type="match status" value="1"/>
</dbReference>
<keyword evidence="6" id="KW-0325">Glycoprotein</keyword>
<dbReference type="SUPFAM" id="SSF53474">
    <property type="entry name" value="alpha/beta-Hydrolases"/>
    <property type="match status" value="1"/>
</dbReference>
<evidence type="ECO:0000259" key="9">
    <source>
        <dbReference type="Pfam" id="PF04083"/>
    </source>
</evidence>
<gene>
    <name evidence="10" type="ORF">HCN44_010924</name>
</gene>
<evidence type="ECO:0000256" key="5">
    <source>
        <dbReference type="ARBA" id="ARBA00023098"/>
    </source>
</evidence>
<feature type="active site" description="Nucleophile" evidence="8">
    <location>
        <position position="169"/>
    </location>
</feature>
<evidence type="ECO:0000313" key="11">
    <source>
        <dbReference type="Proteomes" id="UP000639338"/>
    </source>
</evidence>
<protein>
    <recommendedName>
        <fullName evidence="7">Lipase</fullName>
    </recommendedName>
</protein>
<evidence type="ECO:0000313" key="10">
    <source>
        <dbReference type="EMBL" id="KAF7998516.1"/>
    </source>
</evidence>
<evidence type="ECO:0000256" key="2">
    <source>
        <dbReference type="ARBA" id="ARBA00022729"/>
    </source>
</evidence>
<comment type="similarity">
    <text evidence="1 7">Belongs to the AB hydrolase superfamily. Lipase family.</text>
</comment>
<comment type="caution">
    <text evidence="10">The sequence shown here is derived from an EMBL/GenBank/DDBJ whole genome shotgun (WGS) entry which is preliminary data.</text>
</comment>
<dbReference type="Proteomes" id="UP000639338">
    <property type="component" value="Unassembled WGS sequence"/>
</dbReference>
<organism evidence="10 11">
    <name type="scientific">Aphidius gifuensis</name>
    <name type="common">Parasitoid wasp</name>
    <dbReference type="NCBI Taxonomy" id="684658"/>
    <lineage>
        <taxon>Eukaryota</taxon>
        <taxon>Metazoa</taxon>
        <taxon>Ecdysozoa</taxon>
        <taxon>Arthropoda</taxon>
        <taxon>Hexapoda</taxon>
        <taxon>Insecta</taxon>
        <taxon>Pterygota</taxon>
        <taxon>Neoptera</taxon>
        <taxon>Endopterygota</taxon>
        <taxon>Hymenoptera</taxon>
        <taxon>Apocrita</taxon>
        <taxon>Ichneumonoidea</taxon>
        <taxon>Braconidae</taxon>
        <taxon>Aphidiinae</taxon>
        <taxon>Aphidius</taxon>
    </lineage>
</organism>
<evidence type="ECO:0000256" key="4">
    <source>
        <dbReference type="ARBA" id="ARBA00022963"/>
    </source>
</evidence>
<dbReference type="Gene3D" id="3.40.50.1820">
    <property type="entry name" value="alpha/beta hydrolase"/>
    <property type="match status" value="1"/>
</dbReference>